<organism evidence="1 2">
    <name type="scientific">Sinomicrobium oceani</name>
    <dbReference type="NCBI Taxonomy" id="1150368"/>
    <lineage>
        <taxon>Bacteria</taxon>
        <taxon>Pseudomonadati</taxon>
        <taxon>Bacteroidota</taxon>
        <taxon>Flavobacteriia</taxon>
        <taxon>Flavobacteriales</taxon>
        <taxon>Flavobacteriaceae</taxon>
        <taxon>Sinomicrobium</taxon>
    </lineage>
</organism>
<dbReference type="STRING" id="1150368.SAMN02927921_03447"/>
<gene>
    <name evidence="1" type="ORF">SAMN02927921_03447</name>
</gene>
<sequence length="258" mass="29073">MSILPYYMIDFSGSACMFEIRVNDYPVITQDLDGQVSSMIPINYAILKDGIQTISATVLPYSGTETLHPKASLRFKVMLFDVTSDFMFKEQFSEYQTQDVGDKVLPVLKEAGTFSAQIPYTLDAWQNGLDLKDEKDLGQKLISAYQKIEELIATKKYDLFREKISKREGNMALSMYLSEEESQSRISGLVSDFESGFEVVPVTTEGAVLQIYGNGKVAALKKADGRSGLMLYNKETKEELMLDLTFYIPKGKTEFEII</sequence>
<dbReference type="EMBL" id="FPJE01000023">
    <property type="protein sequence ID" value="SFW70294.1"/>
    <property type="molecule type" value="Genomic_DNA"/>
</dbReference>
<dbReference type="Proteomes" id="UP000182248">
    <property type="component" value="Unassembled WGS sequence"/>
</dbReference>
<reference evidence="1 2" key="1">
    <citation type="submission" date="2016-11" db="EMBL/GenBank/DDBJ databases">
        <authorList>
            <person name="Jaros S."/>
            <person name="Januszkiewicz K."/>
            <person name="Wedrychowicz H."/>
        </authorList>
    </citation>
    <scope>NUCLEOTIDE SEQUENCE [LARGE SCALE GENOMIC DNA]</scope>
    <source>
        <strain evidence="1 2">CGMCC 1.12145</strain>
    </source>
</reference>
<evidence type="ECO:0000313" key="1">
    <source>
        <dbReference type="EMBL" id="SFW70294.1"/>
    </source>
</evidence>
<evidence type="ECO:0000313" key="2">
    <source>
        <dbReference type="Proteomes" id="UP000182248"/>
    </source>
</evidence>
<keyword evidence="2" id="KW-1185">Reference proteome</keyword>
<protein>
    <submittedName>
        <fullName evidence="1">Uncharacterized protein</fullName>
    </submittedName>
</protein>
<dbReference type="AlphaFoldDB" id="A0A1K1RF32"/>
<accession>A0A1K1RF32</accession>
<proteinExistence type="predicted"/>
<name>A0A1K1RF32_9FLAO</name>